<dbReference type="AlphaFoldDB" id="A0A8H6LXW2"/>
<comment type="caution">
    <text evidence="3">The sequence shown here is derived from an EMBL/GenBank/DDBJ whole genome shotgun (WGS) entry which is preliminary data.</text>
</comment>
<dbReference type="Proteomes" id="UP000521943">
    <property type="component" value="Unassembled WGS sequence"/>
</dbReference>
<feature type="chain" id="PRO_5034065649" evidence="2">
    <location>
        <begin position="19"/>
        <end position="162"/>
    </location>
</feature>
<feature type="compositionally biased region" description="Low complexity" evidence="1">
    <location>
        <begin position="67"/>
        <end position="122"/>
    </location>
</feature>
<gene>
    <name evidence="3" type="ORF">DFP72DRAFT_857329</name>
</gene>
<keyword evidence="2" id="KW-0732">Signal</keyword>
<sequence>MKYSTLLLVFALALGAYAQDDGGAGGERWRRCWRRTPVVTLEVLSAVVMTVQEALGVVGGTDVLLDPTTTDTTSTTSSSTTKAATTTTSSTTSTTSKATTSTTSSASKSTTTTPTSTVSAPANSNAASYLTAHPEGCTGRRRCWSSRSLVVESPASGVLPLD</sequence>
<protein>
    <submittedName>
        <fullName evidence="3">Uncharacterized protein</fullName>
    </submittedName>
</protein>
<proteinExistence type="predicted"/>
<evidence type="ECO:0000256" key="2">
    <source>
        <dbReference type="SAM" id="SignalP"/>
    </source>
</evidence>
<feature type="signal peptide" evidence="2">
    <location>
        <begin position="1"/>
        <end position="18"/>
    </location>
</feature>
<name>A0A8H6LXW2_9AGAR</name>
<accession>A0A8H6LXW2</accession>
<feature type="region of interest" description="Disordered" evidence="1">
    <location>
        <begin position="62"/>
        <end position="122"/>
    </location>
</feature>
<dbReference type="EMBL" id="JACGCI010000117">
    <property type="protein sequence ID" value="KAF6744632.1"/>
    <property type="molecule type" value="Genomic_DNA"/>
</dbReference>
<evidence type="ECO:0000313" key="4">
    <source>
        <dbReference type="Proteomes" id="UP000521943"/>
    </source>
</evidence>
<evidence type="ECO:0000256" key="1">
    <source>
        <dbReference type="SAM" id="MobiDB-lite"/>
    </source>
</evidence>
<reference evidence="3 4" key="1">
    <citation type="submission" date="2020-07" db="EMBL/GenBank/DDBJ databases">
        <title>Comparative genomics of pyrophilous fungi reveals a link between fire events and developmental genes.</title>
        <authorList>
            <consortium name="DOE Joint Genome Institute"/>
            <person name="Steindorff A.S."/>
            <person name="Carver A."/>
            <person name="Calhoun S."/>
            <person name="Stillman K."/>
            <person name="Liu H."/>
            <person name="Lipzen A."/>
            <person name="Pangilinan J."/>
            <person name="Labutti K."/>
            <person name="Bruns T.D."/>
            <person name="Grigoriev I.V."/>
        </authorList>
    </citation>
    <scope>NUCLEOTIDE SEQUENCE [LARGE SCALE GENOMIC DNA]</scope>
    <source>
        <strain evidence="3 4">CBS 144469</strain>
    </source>
</reference>
<organism evidence="3 4">
    <name type="scientific">Ephemerocybe angulata</name>
    <dbReference type="NCBI Taxonomy" id="980116"/>
    <lineage>
        <taxon>Eukaryota</taxon>
        <taxon>Fungi</taxon>
        <taxon>Dikarya</taxon>
        <taxon>Basidiomycota</taxon>
        <taxon>Agaricomycotina</taxon>
        <taxon>Agaricomycetes</taxon>
        <taxon>Agaricomycetidae</taxon>
        <taxon>Agaricales</taxon>
        <taxon>Agaricineae</taxon>
        <taxon>Psathyrellaceae</taxon>
        <taxon>Ephemerocybe</taxon>
    </lineage>
</organism>
<evidence type="ECO:0000313" key="3">
    <source>
        <dbReference type="EMBL" id="KAF6744632.1"/>
    </source>
</evidence>
<keyword evidence="4" id="KW-1185">Reference proteome</keyword>